<organism evidence="1 2">
    <name type="scientific">Photobacterium chitinilyticum</name>
    <dbReference type="NCBI Taxonomy" id="2485123"/>
    <lineage>
        <taxon>Bacteria</taxon>
        <taxon>Pseudomonadati</taxon>
        <taxon>Pseudomonadota</taxon>
        <taxon>Gammaproteobacteria</taxon>
        <taxon>Vibrionales</taxon>
        <taxon>Vibrionaceae</taxon>
        <taxon>Photobacterium</taxon>
    </lineage>
</organism>
<dbReference type="AlphaFoldDB" id="A0A444JT64"/>
<gene>
    <name evidence="1" type="ORF">EDI28_08050</name>
</gene>
<accession>A0A444JT64</accession>
<proteinExistence type="predicted"/>
<dbReference type="Proteomes" id="UP000287563">
    <property type="component" value="Unassembled WGS sequence"/>
</dbReference>
<dbReference type="OrthoDB" id="9971801at2"/>
<comment type="caution">
    <text evidence="1">The sequence shown here is derived from an EMBL/GenBank/DDBJ whole genome shotgun (WGS) entry which is preliminary data.</text>
</comment>
<evidence type="ECO:0000313" key="2">
    <source>
        <dbReference type="Proteomes" id="UP000287563"/>
    </source>
</evidence>
<reference evidence="1 2" key="1">
    <citation type="submission" date="2018-11" db="EMBL/GenBank/DDBJ databases">
        <title>Photobacterium sp. BEI247 sp. nov., a marine bacterium isolated from Yongle Blue Hole in the South China Sea.</title>
        <authorList>
            <person name="Wang X."/>
        </authorList>
    </citation>
    <scope>NUCLEOTIDE SEQUENCE [LARGE SCALE GENOMIC DNA]</scope>
    <source>
        <strain evidence="2">BEI247</strain>
    </source>
</reference>
<protein>
    <submittedName>
        <fullName evidence="1">Uncharacterized protein</fullName>
    </submittedName>
</protein>
<name>A0A444JT64_9GAMM</name>
<sequence>MQNENEKLDNLEPKSLEQILVSLQKSISRVNESSSSVAKDRARALIIGDLNFELDLKCNLEADKLKQSNDGGISINLKGTINTDIQVIGGSGND</sequence>
<dbReference type="RefSeq" id="WP_128783312.1">
    <property type="nucleotide sequence ID" value="NZ_RJLM01000002.1"/>
</dbReference>
<evidence type="ECO:0000313" key="1">
    <source>
        <dbReference type="EMBL" id="RWX56225.1"/>
    </source>
</evidence>
<dbReference type="EMBL" id="RJLM01000002">
    <property type="protein sequence ID" value="RWX56225.1"/>
    <property type="molecule type" value="Genomic_DNA"/>
</dbReference>
<keyword evidence="2" id="KW-1185">Reference proteome</keyword>